<feature type="region of interest" description="Disordered" evidence="1">
    <location>
        <begin position="15"/>
        <end position="77"/>
    </location>
</feature>
<comment type="caution">
    <text evidence="2">The sequence shown here is derived from an EMBL/GenBank/DDBJ whole genome shotgun (WGS) entry which is preliminary data.</text>
</comment>
<feature type="compositionally biased region" description="Basic and acidic residues" evidence="1">
    <location>
        <begin position="276"/>
        <end position="288"/>
    </location>
</feature>
<dbReference type="GeneID" id="87866198"/>
<organism evidence="2 3">
    <name type="scientific">Neurospora tetraspora</name>
    <dbReference type="NCBI Taxonomy" id="94610"/>
    <lineage>
        <taxon>Eukaryota</taxon>
        <taxon>Fungi</taxon>
        <taxon>Dikarya</taxon>
        <taxon>Ascomycota</taxon>
        <taxon>Pezizomycotina</taxon>
        <taxon>Sordariomycetes</taxon>
        <taxon>Sordariomycetidae</taxon>
        <taxon>Sordariales</taxon>
        <taxon>Sordariaceae</taxon>
        <taxon>Neurospora</taxon>
    </lineage>
</organism>
<dbReference type="RefSeq" id="XP_062687165.1">
    <property type="nucleotide sequence ID" value="XM_062829044.1"/>
</dbReference>
<dbReference type="AlphaFoldDB" id="A0AAE0JQ90"/>
<gene>
    <name evidence="2" type="ORF">B0H65DRAFT_536385</name>
</gene>
<name>A0AAE0JQ90_9PEZI</name>
<feature type="region of interest" description="Disordered" evidence="1">
    <location>
        <begin position="91"/>
        <end position="118"/>
    </location>
</feature>
<evidence type="ECO:0000313" key="2">
    <source>
        <dbReference type="EMBL" id="KAK3355787.1"/>
    </source>
</evidence>
<feature type="compositionally biased region" description="Basic and acidic residues" evidence="1">
    <location>
        <begin position="91"/>
        <end position="101"/>
    </location>
</feature>
<feature type="compositionally biased region" description="Pro residues" evidence="1">
    <location>
        <begin position="15"/>
        <end position="26"/>
    </location>
</feature>
<dbReference type="EMBL" id="JAUEPP010000001">
    <property type="protein sequence ID" value="KAK3355787.1"/>
    <property type="molecule type" value="Genomic_DNA"/>
</dbReference>
<protein>
    <submittedName>
        <fullName evidence="2">Uncharacterized protein</fullName>
    </submittedName>
</protein>
<feature type="region of interest" description="Disordered" evidence="1">
    <location>
        <begin position="276"/>
        <end position="297"/>
    </location>
</feature>
<sequence length="353" mass="39560">MLSSNPCDLLAVIPGGPPILGLPPKPCQRKATSPKEEDKKRLLPKGTKGLAHSRFAKKPSNKGNGKAQYTKKIGPTPDEDAAVKAFFAESPKKYKEQKDNGESSYQAADHDTPRAKRGTSLRAMGAWTDEEVQDWFRGGEKEYEAMKDGVHTHVSRIHHPPEVMFYIYRDVWTVNEEHYWVNENFPPLFRCRDYFKAQQEALCKLQLLSREIRNEVIAEYFPRAQYNLWYDWPPPNTNVKYFQKGNSKQAYSKKFRPSAEEDAAIKAFFAESPEIDKQKAKKEEEDPKPLYPKATKGLANSRFAKDAIEKDTTAAQVASPSVAASNTKAELAATNTTAAQASTPVTSTTPAAT</sequence>
<keyword evidence="3" id="KW-1185">Reference proteome</keyword>
<reference evidence="2" key="2">
    <citation type="submission" date="2023-06" db="EMBL/GenBank/DDBJ databases">
        <authorList>
            <consortium name="Lawrence Berkeley National Laboratory"/>
            <person name="Haridas S."/>
            <person name="Hensen N."/>
            <person name="Bonometti L."/>
            <person name="Westerberg I."/>
            <person name="Brannstrom I.O."/>
            <person name="Guillou S."/>
            <person name="Cros-Aarteil S."/>
            <person name="Calhoun S."/>
            <person name="Kuo A."/>
            <person name="Mondo S."/>
            <person name="Pangilinan J."/>
            <person name="Riley R."/>
            <person name="Labutti K."/>
            <person name="Andreopoulos B."/>
            <person name="Lipzen A."/>
            <person name="Chen C."/>
            <person name="Yanf M."/>
            <person name="Daum C."/>
            <person name="Ng V."/>
            <person name="Clum A."/>
            <person name="Steindorff A."/>
            <person name="Ohm R."/>
            <person name="Martin F."/>
            <person name="Silar P."/>
            <person name="Natvig D."/>
            <person name="Lalanne C."/>
            <person name="Gautier V."/>
            <person name="Ament-Velasquez S.L."/>
            <person name="Kruys A."/>
            <person name="Hutchinson M.I."/>
            <person name="Powell A.J."/>
            <person name="Barry K."/>
            <person name="Miller A.N."/>
            <person name="Grigoriev I.V."/>
            <person name="Debuchy R."/>
            <person name="Gladieux P."/>
            <person name="Thoren M.H."/>
            <person name="Johannesson H."/>
        </authorList>
    </citation>
    <scope>NUCLEOTIDE SEQUENCE</scope>
    <source>
        <strain evidence="2">CBS 560.94</strain>
    </source>
</reference>
<evidence type="ECO:0000256" key="1">
    <source>
        <dbReference type="SAM" id="MobiDB-lite"/>
    </source>
</evidence>
<evidence type="ECO:0000313" key="3">
    <source>
        <dbReference type="Proteomes" id="UP001278500"/>
    </source>
</evidence>
<reference evidence="2" key="1">
    <citation type="journal article" date="2023" name="Mol. Phylogenet. Evol.">
        <title>Genome-scale phylogeny and comparative genomics of the fungal order Sordariales.</title>
        <authorList>
            <person name="Hensen N."/>
            <person name="Bonometti L."/>
            <person name="Westerberg I."/>
            <person name="Brannstrom I.O."/>
            <person name="Guillou S."/>
            <person name="Cros-Aarteil S."/>
            <person name="Calhoun S."/>
            <person name="Haridas S."/>
            <person name="Kuo A."/>
            <person name="Mondo S."/>
            <person name="Pangilinan J."/>
            <person name="Riley R."/>
            <person name="LaButti K."/>
            <person name="Andreopoulos B."/>
            <person name="Lipzen A."/>
            <person name="Chen C."/>
            <person name="Yan M."/>
            <person name="Daum C."/>
            <person name="Ng V."/>
            <person name="Clum A."/>
            <person name="Steindorff A."/>
            <person name="Ohm R.A."/>
            <person name="Martin F."/>
            <person name="Silar P."/>
            <person name="Natvig D.O."/>
            <person name="Lalanne C."/>
            <person name="Gautier V."/>
            <person name="Ament-Velasquez S.L."/>
            <person name="Kruys A."/>
            <person name="Hutchinson M.I."/>
            <person name="Powell A.J."/>
            <person name="Barry K."/>
            <person name="Miller A.N."/>
            <person name="Grigoriev I.V."/>
            <person name="Debuchy R."/>
            <person name="Gladieux P."/>
            <person name="Hiltunen Thoren M."/>
            <person name="Johannesson H."/>
        </authorList>
    </citation>
    <scope>NUCLEOTIDE SEQUENCE</scope>
    <source>
        <strain evidence="2">CBS 560.94</strain>
    </source>
</reference>
<proteinExistence type="predicted"/>
<dbReference type="Proteomes" id="UP001278500">
    <property type="component" value="Unassembled WGS sequence"/>
</dbReference>
<accession>A0AAE0JQ90</accession>